<dbReference type="PANTHER" id="PTHR40031:SF1">
    <property type="entry name" value="MEMBRANE-BOUND METAL-DEPENDENT HYDROLASE"/>
    <property type="match status" value="1"/>
</dbReference>
<feature type="transmembrane region" description="Helical" evidence="1">
    <location>
        <begin position="93"/>
        <end position="112"/>
    </location>
</feature>
<proteinExistence type="predicted"/>
<dbReference type="EMBL" id="QZAB01000150">
    <property type="protein sequence ID" value="RQD89422.1"/>
    <property type="molecule type" value="Genomic_DNA"/>
</dbReference>
<evidence type="ECO:0000313" key="3">
    <source>
        <dbReference type="Proteomes" id="UP000284763"/>
    </source>
</evidence>
<accession>A0A3R7YJA7</accession>
<dbReference type="InterPro" id="IPR053170">
    <property type="entry name" value="Transcription_regulator"/>
</dbReference>
<organism evidence="2 3">
    <name type="scientific">Methanosalsum natronophilum</name>
    <dbReference type="NCBI Taxonomy" id="768733"/>
    <lineage>
        <taxon>Archaea</taxon>
        <taxon>Methanobacteriati</taxon>
        <taxon>Methanobacteriota</taxon>
        <taxon>Stenosarchaea group</taxon>
        <taxon>Methanomicrobia</taxon>
        <taxon>Methanosarcinales</taxon>
        <taxon>Methanosarcinaceae</taxon>
        <taxon>Methanosalsum</taxon>
    </lineage>
</organism>
<evidence type="ECO:0000256" key="1">
    <source>
        <dbReference type="SAM" id="Phobius"/>
    </source>
</evidence>
<keyword evidence="1" id="KW-1133">Transmembrane helix</keyword>
<keyword evidence="2" id="KW-0378">Hydrolase</keyword>
<name>A0A3R7YJA7_9EURY</name>
<feature type="transmembrane region" description="Helical" evidence="1">
    <location>
        <begin position="29"/>
        <end position="48"/>
    </location>
</feature>
<dbReference type="InterPro" id="IPR007404">
    <property type="entry name" value="YdjM-like"/>
</dbReference>
<dbReference type="PANTHER" id="PTHR40031">
    <property type="entry name" value="HYPOTHETICAL MEMBRANE SPANNING PROTEIN"/>
    <property type="match status" value="1"/>
</dbReference>
<feature type="transmembrane region" description="Helical" evidence="1">
    <location>
        <begin position="68"/>
        <end position="86"/>
    </location>
</feature>
<sequence length="363" mass="42171">MVNSLSHFGVGFLIAAVLGFKGRERICLGLLAVLPDLDFIPNFLFFAIEDMFSYEVRTQLFYIMVHREFFHSLLFILIVTVILWLWKKNNKFTIAGFFVLLSHFFLDYATSWKMRPMYPFVEEASTLGSIDFFDPIVTIISLIPVAILLLDYRFGRLKEINYRSKLNRLTITFKANEKQIYQVLFIVLLVWCAITPFTKLLLVSDVAAQENTELVYQDTYPIAFGKFLTAYSYNESHYKVMEISYWSGIEQSVHVPKIANKGTSASSDAMMSYVKASYDLYSTTPGQQIDFPVFSVYNENDSIEVTIRDARSEFVLFWTYFVVEYKFVFDSGNPGCNYTAYYTDQQGETREVPNNWFLENEKC</sequence>
<reference evidence="2 3" key="1">
    <citation type="submission" date="2018-08" db="EMBL/GenBank/DDBJ databases">
        <title>The metabolism and importance of syntrophic acetate oxidation coupled to methane or sulfide production in haloalkaline environments.</title>
        <authorList>
            <person name="Timmers P.H.A."/>
            <person name="Vavourakis C.D."/>
            <person name="Sorokin D.Y."/>
            <person name="Sinninghe Damste J.S."/>
            <person name="Muyzer G."/>
            <person name="Stams A.J.M."/>
            <person name="Plugge C.M."/>
        </authorList>
    </citation>
    <scope>NUCLEOTIDE SEQUENCE [LARGE SCALE GENOMIC DNA]</scope>
    <source>
        <strain evidence="2">MSAO_Arc3</strain>
    </source>
</reference>
<protein>
    <submittedName>
        <fullName evidence="2">Metal-dependent hydrolase</fullName>
    </submittedName>
</protein>
<feature type="transmembrane region" description="Helical" evidence="1">
    <location>
        <begin position="6"/>
        <end position="22"/>
    </location>
</feature>
<keyword evidence="1" id="KW-0472">Membrane</keyword>
<keyword evidence="1" id="KW-0812">Transmembrane</keyword>
<dbReference type="GO" id="GO:0016787">
    <property type="term" value="F:hydrolase activity"/>
    <property type="evidence" value="ECO:0007669"/>
    <property type="project" value="UniProtKB-KW"/>
</dbReference>
<dbReference type="Proteomes" id="UP000284763">
    <property type="component" value="Unassembled WGS sequence"/>
</dbReference>
<feature type="transmembrane region" description="Helical" evidence="1">
    <location>
        <begin position="132"/>
        <end position="150"/>
    </location>
</feature>
<gene>
    <name evidence="2" type="ORF">D5R95_02220</name>
</gene>
<dbReference type="Pfam" id="PF04307">
    <property type="entry name" value="YdjM"/>
    <property type="match status" value="1"/>
</dbReference>
<dbReference type="AlphaFoldDB" id="A0A3R7YJA7"/>
<evidence type="ECO:0000313" key="2">
    <source>
        <dbReference type="EMBL" id="RQD89422.1"/>
    </source>
</evidence>
<comment type="caution">
    <text evidence="2">The sequence shown here is derived from an EMBL/GenBank/DDBJ whole genome shotgun (WGS) entry which is preliminary data.</text>
</comment>
<feature type="transmembrane region" description="Helical" evidence="1">
    <location>
        <begin position="183"/>
        <end position="202"/>
    </location>
</feature>